<dbReference type="InterPro" id="IPR020612">
    <property type="entry name" value="Methylthiotransferase_CS"/>
</dbReference>
<dbReference type="PROSITE" id="PS51918">
    <property type="entry name" value="RADICAL_SAM"/>
    <property type="match status" value="1"/>
</dbReference>
<feature type="domain" description="Radical SAM core" evidence="9">
    <location>
        <begin position="102"/>
        <end position="332"/>
    </location>
</feature>
<dbReference type="GO" id="GO:0051539">
    <property type="term" value="F:4 iron, 4 sulfur cluster binding"/>
    <property type="evidence" value="ECO:0007669"/>
    <property type="project" value="UniProtKB-KW"/>
</dbReference>
<gene>
    <name evidence="10" type="ORF">D1O30_10545</name>
</gene>
<dbReference type="RefSeq" id="WP_123175933.1">
    <property type="nucleotide sequence ID" value="NZ_QWDD01000001.1"/>
</dbReference>
<dbReference type="Pfam" id="PF00919">
    <property type="entry name" value="UPF0004"/>
    <property type="match status" value="1"/>
</dbReference>
<keyword evidence="4" id="KW-0949">S-adenosyl-L-methionine</keyword>
<dbReference type="EMBL" id="QWDD01000001">
    <property type="protein sequence ID" value="RNJ49975.1"/>
    <property type="molecule type" value="Genomic_DNA"/>
</dbReference>
<reference evidence="10 11" key="1">
    <citation type="submission" date="2018-08" db="EMBL/GenBank/DDBJ databases">
        <title>Genome sequence of Methylocystis hirsuta CSC1, a methanotroph able to accumulate PHAs.</title>
        <authorList>
            <person name="Bordel S."/>
            <person name="Rodriguez E."/>
            <person name="Gancedo J."/>
            <person name="Munoz R."/>
        </authorList>
    </citation>
    <scope>NUCLEOTIDE SEQUENCE [LARGE SCALE GENOMIC DNA]</scope>
    <source>
        <strain evidence="10 11">CSC1</strain>
    </source>
</reference>
<evidence type="ECO:0000256" key="2">
    <source>
        <dbReference type="ARBA" id="ARBA00022485"/>
    </source>
</evidence>
<evidence type="ECO:0000256" key="7">
    <source>
        <dbReference type="ARBA" id="ARBA00023014"/>
    </source>
</evidence>
<dbReference type="InterPro" id="IPR006638">
    <property type="entry name" value="Elp3/MiaA/NifB-like_rSAM"/>
</dbReference>
<keyword evidence="11" id="KW-1185">Reference proteome</keyword>
<evidence type="ECO:0000256" key="1">
    <source>
        <dbReference type="ARBA" id="ARBA00001966"/>
    </source>
</evidence>
<evidence type="ECO:0000256" key="6">
    <source>
        <dbReference type="ARBA" id="ARBA00023004"/>
    </source>
</evidence>
<dbReference type="Proteomes" id="UP000268623">
    <property type="component" value="Unassembled WGS sequence"/>
</dbReference>
<comment type="cofactor">
    <cofactor evidence="1">
        <name>[4Fe-4S] cluster</name>
        <dbReference type="ChEBI" id="CHEBI:49883"/>
    </cofactor>
</comment>
<feature type="domain" description="MTTase N-terminal" evidence="8">
    <location>
        <begin position="6"/>
        <end position="108"/>
    </location>
</feature>
<dbReference type="PROSITE" id="PS01278">
    <property type="entry name" value="MTTASE_RADICAL"/>
    <property type="match status" value="1"/>
</dbReference>
<organism evidence="10 11">
    <name type="scientific">Methylocystis hirsuta</name>
    <dbReference type="NCBI Taxonomy" id="369798"/>
    <lineage>
        <taxon>Bacteria</taxon>
        <taxon>Pseudomonadati</taxon>
        <taxon>Pseudomonadota</taxon>
        <taxon>Alphaproteobacteria</taxon>
        <taxon>Hyphomicrobiales</taxon>
        <taxon>Methylocystaceae</taxon>
        <taxon>Methylocystis</taxon>
    </lineage>
</organism>
<dbReference type="NCBIfam" id="TIGR00089">
    <property type="entry name" value="MiaB/RimO family radical SAM methylthiotransferase"/>
    <property type="match status" value="1"/>
</dbReference>
<dbReference type="Pfam" id="PF04055">
    <property type="entry name" value="Radical_SAM"/>
    <property type="match status" value="1"/>
</dbReference>
<evidence type="ECO:0000259" key="9">
    <source>
        <dbReference type="PROSITE" id="PS51918"/>
    </source>
</evidence>
<comment type="caution">
    <text evidence="10">The sequence shown here is derived from an EMBL/GenBank/DDBJ whole genome shotgun (WGS) entry which is preliminary data.</text>
</comment>
<evidence type="ECO:0000256" key="3">
    <source>
        <dbReference type="ARBA" id="ARBA00022679"/>
    </source>
</evidence>
<evidence type="ECO:0000259" key="8">
    <source>
        <dbReference type="PROSITE" id="PS51449"/>
    </source>
</evidence>
<keyword evidence="5" id="KW-0479">Metal-binding</keyword>
<name>A0A3M9XQ59_9HYPH</name>
<dbReference type="CDD" id="cd01335">
    <property type="entry name" value="Radical_SAM"/>
    <property type="match status" value="1"/>
</dbReference>
<dbReference type="GO" id="GO:0046872">
    <property type="term" value="F:metal ion binding"/>
    <property type="evidence" value="ECO:0007669"/>
    <property type="project" value="UniProtKB-KW"/>
</dbReference>
<dbReference type="InterPro" id="IPR058240">
    <property type="entry name" value="rSAM_sf"/>
</dbReference>
<dbReference type="AlphaFoldDB" id="A0A3M9XQ59"/>
<dbReference type="PANTHER" id="PTHR11918">
    <property type="entry name" value="RADICAL SAM PROTEINS"/>
    <property type="match status" value="1"/>
</dbReference>
<sequence length="392" mass="42675">MNAPLRNAEVVTFGCRLNAVESQELAKAHASARETVIVNTCAVTGEAARQARQAIRRLHRERPEAEIVVAGCAARLDPPGFAKIEGVTQVLAEHAPNRALASVEGTRGLLAVQNGCDHRCTFCIIPFGRGAARSAPPREVVAQARALVASGKKEIVLTGVDLTSYGVDLGEGWTLGRLVRLLLRRLPELERLRLSSVDCIEVDADLVEAFAEDPRLCPHLHLSLQSGDDLILKRMKRRHSRNDAIDFCRALRKARPDIIFGADFIVAFPTETEEMFDATLDIVDACGLTHLHVFPFSPRPGTPAARMPHVAPQIAKERAARLREKGDAALRRHLDSQIGRTLQLLSERGGMGRAADFTLARTPGVDASMMIEALCTGHDGRALTTRLTALGR</sequence>
<keyword evidence="3 10" id="KW-0808">Transferase</keyword>
<dbReference type="SUPFAM" id="SSF102114">
    <property type="entry name" value="Radical SAM enzymes"/>
    <property type="match status" value="1"/>
</dbReference>
<dbReference type="GO" id="GO:0035598">
    <property type="term" value="F:tRNA (N(6)-L-threonylcarbamoyladenosine(37)-C(2))-methylthiotransferase activity"/>
    <property type="evidence" value="ECO:0007669"/>
    <property type="project" value="TreeGrafter"/>
</dbReference>
<dbReference type="InterPro" id="IPR023404">
    <property type="entry name" value="rSAM_horseshoe"/>
</dbReference>
<dbReference type="Gene3D" id="3.80.30.20">
    <property type="entry name" value="tm_1862 like domain"/>
    <property type="match status" value="1"/>
</dbReference>
<dbReference type="PANTHER" id="PTHR11918:SF45">
    <property type="entry name" value="THREONYLCARBAMOYLADENOSINE TRNA METHYLTHIOTRANSFERASE"/>
    <property type="match status" value="1"/>
</dbReference>
<dbReference type="SFLD" id="SFLDG01082">
    <property type="entry name" value="B12-binding_domain_containing"/>
    <property type="match status" value="1"/>
</dbReference>
<evidence type="ECO:0000256" key="5">
    <source>
        <dbReference type="ARBA" id="ARBA00022723"/>
    </source>
</evidence>
<dbReference type="InterPro" id="IPR013848">
    <property type="entry name" value="Methylthiotransferase_N"/>
</dbReference>
<evidence type="ECO:0000313" key="10">
    <source>
        <dbReference type="EMBL" id="RNJ49975.1"/>
    </source>
</evidence>
<keyword evidence="6" id="KW-0408">Iron</keyword>
<evidence type="ECO:0000256" key="4">
    <source>
        <dbReference type="ARBA" id="ARBA00022691"/>
    </source>
</evidence>
<dbReference type="InterPro" id="IPR007197">
    <property type="entry name" value="rSAM"/>
</dbReference>
<dbReference type="EC" id="2.8.4.-" evidence="10"/>
<dbReference type="SMART" id="SM00729">
    <property type="entry name" value="Elp3"/>
    <property type="match status" value="1"/>
</dbReference>
<keyword evidence="7" id="KW-0411">Iron-sulfur</keyword>
<dbReference type="InterPro" id="IPR005839">
    <property type="entry name" value="Methylthiotransferase"/>
</dbReference>
<keyword evidence="2" id="KW-0004">4Fe-4S</keyword>
<proteinExistence type="predicted"/>
<dbReference type="OrthoDB" id="9805215at2"/>
<accession>A0A3M9XQ59</accession>
<protein>
    <submittedName>
        <fullName evidence="10">MiaB/RimO family radical SAM methylthiotransferase</fullName>
        <ecNumber evidence="10">2.8.4.-</ecNumber>
    </submittedName>
</protein>
<evidence type="ECO:0000313" key="11">
    <source>
        <dbReference type="Proteomes" id="UP000268623"/>
    </source>
</evidence>
<dbReference type="PROSITE" id="PS51449">
    <property type="entry name" value="MTTASE_N"/>
    <property type="match status" value="1"/>
</dbReference>
<dbReference type="SFLD" id="SFLDS00029">
    <property type="entry name" value="Radical_SAM"/>
    <property type="match status" value="1"/>
</dbReference>